<dbReference type="Proteomes" id="UP000236884">
    <property type="component" value="Chromosome"/>
</dbReference>
<organism evidence="2 3">
    <name type="scientific">Variibacter gotjawalensis</name>
    <dbReference type="NCBI Taxonomy" id="1333996"/>
    <lineage>
        <taxon>Bacteria</taxon>
        <taxon>Pseudomonadati</taxon>
        <taxon>Pseudomonadota</taxon>
        <taxon>Alphaproteobacteria</taxon>
        <taxon>Hyphomicrobiales</taxon>
        <taxon>Nitrobacteraceae</taxon>
        <taxon>Variibacter</taxon>
    </lineage>
</organism>
<gene>
    <name evidence="2" type="ORF">GJW-30_1_03847</name>
</gene>
<dbReference type="InterPro" id="IPR022224">
    <property type="entry name" value="DUF3750"/>
</dbReference>
<proteinExistence type="predicted"/>
<accession>A0A0S3PZB1</accession>
<dbReference type="KEGG" id="vgo:GJW-30_1_03847"/>
<dbReference type="AlphaFoldDB" id="A0A0S3PZB1"/>
<dbReference type="EMBL" id="AP014946">
    <property type="protein sequence ID" value="BAT61290.1"/>
    <property type="molecule type" value="Genomic_DNA"/>
</dbReference>
<sequence length="254" mass="27498">MRGRLKLILLLILCLFFVPLAARAALFAFEDRPSSWNKADWTSAGLLPKAADYKDARLMVLAGRTGGVKGLFAVHSWIVVKREGADSWNRFDVVGWGNPVRRNGWAADGRWYGDNPVVVLDLKGAAAAAAIPKVEAAIAAYRHAKAGDYRIWPGPNSNTFVASVLRAVPELGGTLLPNAVGKDFRDEGFYVGLTDSGTGVELSLWGLMGFKAGWVEGVELNLFTLVTGIDFRRPAIKLPGFGRVDLLSTAVVTR</sequence>
<dbReference type="Pfam" id="PF12570">
    <property type="entry name" value="DUF3750"/>
    <property type="match status" value="1"/>
</dbReference>
<dbReference type="OrthoDB" id="199084at2"/>
<feature type="signal peptide" evidence="1">
    <location>
        <begin position="1"/>
        <end position="24"/>
    </location>
</feature>
<evidence type="ECO:0000313" key="2">
    <source>
        <dbReference type="EMBL" id="BAT61290.1"/>
    </source>
</evidence>
<evidence type="ECO:0000256" key="1">
    <source>
        <dbReference type="SAM" id="SignalP"/>
    </source>
</evidence>
<keyword evidence="1" id="KW-0732">Signal</keyword>
<evidence type="ECO:0000313" key="3">
    <source>
        <dbReference type="Proteomes" id="UP000236884"/>
    </source>
</evidence>
<keyword evidence="3" id="KW-1185">Reference proteome</keyword>
<feature type="chain" id="PRO_5006615947" description="DUF3750 domain-containing protein" evidence="1">
    <location>
        <begin position="25"/>
        <end position="254"/>
    </location>
</feature>
<reference evidence="2 3" key="1">
    <citation type="submission" date="2015-08" db="EMBL/GenBank/DDBJ databases">
        <title>Investigation of the bacterial diversity of lava forest soil.</title>
        <authorList>
            <person name="Lee J.S."/>
        </authorList>
    </citation>
    <scope>NUCLEOTIDE SEQUENCE [LARGE SCALE GENOMIC DNA]</scope>
    <source>
        <strain evidence="2 3">GJW-30</strain>
    </source>
</reference>
<name>A0A0S3PZB1_9BRAD</name>
<evidence type="ECO:0008006" key="4">
    <source>
        <dbReference type="Google" id="ProtNLM"/>
    </source>
</evidence>
<protein>
    <recommendedName>
        <fullName evidence="4">DUF3750 domain-containing protein</fullName>
    </recommendedName>
</protein>